<dbReference type="AlphaFoldDB" id="A0A6G1LJM0"/>
<organism evidence="1 2">
    <name type="scientific">Teratosphaeria nubilosa</name>
    <dbReference type="NCBI Taxonomy" id="161662"/>
    <lineage>
        <taxon>Eukaryota</taxon>
        <taxon>Fungi</taxon>
        <taxon>Dikarya</taxon>
        <taxon>Ascomycota</taxon>
        <taxon>Pezizomycotina</taxon>
        <taxon>Dothideomycetes</taxon>
        <taxon>Dothideomycetidae</taxon>
        <taxon>Mycosphaerellales</taxon>
        <taxon>Teratosphaeriaceae</taxon>
        <taxon>Teratosphaeria</taxon>
    </lineage>
</organism>
<dbReference type="OrthoDB" id="3438983at2759"/>
<evidence type="ECO:0000313" key="2">
    <source>
        <dbReference type="Proteomes" id="UP000799436"/>
    </source>
</evidence>
<protein>
    <submittedName>
        <fullName evidence="1">Uncharacterized protein</fullName>
    </submittedName>
</protein>
<name>A0A6G1LJM0_9PEZI</name>
<dbReference type="Proteomes" id="UP000799436">
    <property type="component" value="Unassembled WGS sequence"/>
</dbReference>
<reference evidence="1" key="1">
    <citation type="journal article" date="2020" name="Stud. Mycol.">
        <title>101 Dothideomycetes genomes: a test case for predicting lifestyles and emergence of pathogens.</title>
        <authorList>
            <person name="Haridas S."/>
            <person name="Albert R."/>
            <person name="Binder M."/>
            <person name="Bloem J."/>
            <person name="Labutti K."/>
            <person name="Salamov A."/>
            <person name="Andreopoulos B."/>
            <person name="Baker S."/>
            <person name="Barry K."/>
            <person name="Bills G."/>
            <person name="Bluhm B."/>
            <person name="Cannon C."/>
            <person name="Castanera R."/>
            <person name="Culley D."/>
            <person name="Daum C."/>
            <person name="Ezra D."/>
            <person name="Gonzalez J."/>
            <person name="Henrissat B."/>
            <person name="Kuo A."/>
            <person name="Liang C."/>
            <person name="Lipzen A."/>
            <person name="Lutzoni F."/>
            <person name="Magnuson J."/>
            <person name="Mondo S."/>
            <person name="Nolan M."/>
            <person name="Ohm R."/>
            <person name="Pangilinan J."/>
            <person name="Park H.-J."/>
            <person name="Ramirez L."/>
            <person name="Alfaro M."/>
            <person name="Sun H."/>
            <person name="Tritt A."/>
            <person name="Yoshinaga Y."/>
            <person name="Zwiers L.-H."/>
            <person name="Turgeon B."/>
            <person name="Goodwin S."/>
            <person name="Spatafora J."/>
            <person name="Crous P."/>
            <person name="Grigoriev I."/>
        </authorList>
    </citation>
    <scope>NUCLEOTIDE SEQUENCE</scope>
    <source>
        <strain evidence="1">CBS 116005</strain>
    </source>
</reference>
<gene>
    <name evidence="1" type="ORF">EJ03DRAFT_324148</name>
</gene>
<evidence type="ECO:0000313" key="1">
    <source>
        <dbReference type="EMBL" id="KAF2773097.1"/>
    </source>
</evidence>
<accession>A0A6G1LJM0</accession>
<dbReference type="EMBL" id="ML995812">
    <property type="protein sequence ID" value="KAF2773097.1"/>
    <property type="molecule type" value="Genomic_DNA"/>
</dbReference>
<proteinExistence type="predicted"/>
<keyword evidence="2" id="KW-1185">Reference proteome</keyword>
<sequence>MSNVTLNEGCVAYDPSCGPTHTQVPTDFQRRAMQAGTMKTCGTQAYRQPIKLPHCKVSGRTKRNFRMGDIISLPYHSANMDQYLQPTDRRLAETCEGWVFSKRRMMIVLWLHADDMFAIPLFIWHGAGLQKKMHAIHEYVDIKNKGK</sequence>